<dbReference type="AlphaFoldDB" id="A0A364KWX7"/>
<organism evidence="1 2">
    <name type="scientific">Talaromyces amestolkiae</name>
    <dbReference type="NCBI Taxonomy" id="1196081"/>
    <lineage>
        <taxon>Eukaryota</taxon>
        <taxon>Fungi</taxon>
        <taxon>Dikarya</taxon>
        <taxon>Ascomycota</taxon>
        <taxon>Pezizomycotina</taxon>
        <taxon>Eurotiomycetes</taxon>
        <taxon>Eurotiomycetidae</taxon>
        <taxon>Eurotiales</taxon>
        <taxon>Trichocomaceae</taxon>
        <taxon>Talaromyces</taxon>
        <taxon>Talaromyces sect. Talaromyces</taxon>
    </lineage>
</organism>
<gene>
    <name evidence="1" type="ORF">BHQ10_004060</name>
</gene>
<dbReference type="GeneID" id="63793276"/>
<dbReference type="EMBL" id="MIKG01000006">
    <property type="protein sequence ID" value="RAO68048.1"/>
    <property type="molecule type" value="Genomic_DNA"/>
</dbReference>
<comment type="caution">
    <text evidence="1">The sequence shown here is derived from an EMBL/GenBank/DDBJ whole genome shotgun (WGS) entry which is preliminary data.</text>
</comment>
<proteinExistence type="predicted"/>
<protein>
    <submittedName>
        <fullName evidence="1">Uncharacterized protein</fullName>
    </submittedName>
</protein>
<name>A0A364KWX7_TALAM</name>
<dbReference type="OrthoDB" id="4227344at2759"/>
<evidence type="ECO:0000313" key="2">
    <source>
        <dbReference type="Proteomes" id="UP000249363"/>
    </source>
</evidence>
<evidence type="ECO:0000313" key="1">
    <source>
        <dbReference type="EMBL" id="RAO68048.1"/>
    </source>
</evidence>
<dbReference type="Proteomes" id="UP000249363">
    <property type="component" value="Unassembled WGS sequence"/>
</dbReference>
<dbReference type="RefSeq" id="XP_040732564.1">
    <property type="nucleotide sequence ID" value="XM_040876386.1"/>
</dbReference>
<dbReference type="STRING" id="1196081.A0A364KWX7"/>
<keyword evidence="2" id="KW-1185">Reference proteome</keyword>
<sequence>MNLEQFLIYIHLGVYDVAQQFFLYELTNQDRKLLRLVSRAINLVVLEYPILTTLFISTFSPDLDYLEVVSKNEKLLKHVSKLWWDNSVFYLCFLLGGDLREYYVSYRHRTGHLEQADEEASVSAWRAHGASQRRNLENDRDRAVLEMILPTLKNVTTVAFDISSIRCAEFHRRPTYHTYKNIYHAKEYHAPIYSGWIKAAGTYLPWSGKKSYEDEVTADFEAQEPKSKFWNFLPVRGIKIFHDLLSREQSNGSFDLSIGLQYFFPKLETLILKGYPTELYSSRVGGPVYQVIQESCIQELHISLTESDFTDSQTTGYEGIPAVTFANSRSLRFLTIDCDQGMQYEEDIPSIMRVISELLPQLVALVALTISMDPIKTTHSDLVAFAKAVGACKSLKTLNMGEVTLEYDEVWEDVLGSWKESGDLNGLNVIRLEPVSYVVDAEGETWRIEHSHRNGSAIVDWLHGETTQFPIRSDPSYRI</sequence>
<dbReference type="SUPFAM" id="SSF52047">
    <property type="entry name" value="RNI-like"/>
    <property type="match status" value="1"/>
</dbReference>
<reference evidence="1 2" key="1">
    <citation type="journal article" date="2017" name="Biotechnol. Biofuels">
        <title>Differential beta-glucosidase expression as a function of carbon source availability in Talaromyces amestolkiae: a genomic and proteomic approach.</title>
        <authorList>
            <person name="de Eugenio L.I."/>
            <person name="Mendez-Liter J.A."/>
            <person name="Nieto-Dominguez M."/>
            <person name="Alonso L."/>
            <person name="Gil-Munoz J."/>
            <person name="Barriuso J."/>
            <person name="Prieto A."/>
            <person name="Martinez M.J."/>
        </authorList>
    </citation>
    <scope>NUCLEOTIDE SEQUENCE [LARGE SCALE GENOMIC DNA]</scope>
    <source>
        <strain evidence="1 2">CIB</strain>
    </source>
</reference>
<accession>A0A364KWX7</accession>